<dbReference type="BioCyc" id="EBAC796937-HMP:GMGH-365-MONOMER"/>
<feature type="binding site" evidence="2">
    <location>
        <position position="204"/>
    </location>
    <ligand>
        <name>Mg(2+)</name>
        <dbReference type="ChEBI" id="CHEBI:18420"/>
    </ligand>
</feature>
<feature type="binding site" evidence="2">
    <location>
        <position position="185"/>
    </location>
    <ligand>
        <name>substrate</name>
    </ligand>
</feature>
<keyword evidence="1 2" id="KW-0808">Transferase</keyword>
<dbReference type="CDD" id="cd00475">
    <property type="entry name" value="Cis_IPPS"/>
    <property type="match status" value="1"/>
</dbReference>
<keyword evidence="2" id="KW-0460">Magnesium</keyword>
<feature type="binding site" evidence="2">
    <location>
        <position position="34"/>
    </location>
    <ligand>
        <name>substrate</name>
    </ligand>
</feature>
<sequence length="242" mass="28177">MRFEDKLDLSNIPTHIGIIMDGNGRWAKKRFMPRTFGHKAGVEAIREIVKKCNTLNVKYLTVYAFSTENWTRPKDEVNVLMGLIVTYLQNELKELHENNVRIKTIGDITKLPEKPYEELQKSMETTKNNTGVTLTLALNYGFRDDLANAIKNLIKDNISVEDINKDTIKSYLYTSFMPDPDLIIRTSGEQRLSNFMMYEASYSEFYFCDTLWPDFDSEELCKAIYSYQNRERRFGNIGKDSI</sequence>
<dbReference type="RefSeq" id="WP_009524602.1">
    <property type="nucleotide sequence ID" value="NZ_JBQMYZ010000001.1"/>
</dbReference>
<feature type="binding site" evidence="2">
    <location>
        <position position="21"/>
    </location>
    <ligand>
        <name>Mg(2+)</name>
        <dbReference type="ChEBI" id="CHEBI:18420"/>
    </ligand>
</feature>
<dbReference type="SUPFAM" id="SSF64005">
    <property type="entry name" value="Undecaprenyl diphosphate synthase"/>
    <property type="match status" value="1"/>
</dbReference>
<feature type="active site" description="Proton acceptor" evidence="2">
    <location>
        <position position="69"/>
    </location>
</feature>
<dbReference type="InterPro" id="IPR036424">
    <property type="entry name" value="UPP_synth-like_sf"/>
</dbReference>
<dbReference type="PANTHER" id="PTHR10291">
    <property type="entry name" value="DEHYDRODOLICHYL DIPHOSPHATE SYNTHASE FAMILY MEMBER"/>
    <property type="match status" value="1"/>
</dbReference>
<reference evidence="3 4" key="1">
    <citation type="submission" date="2011-08" db="EMBL/GenBank/DDBJ databases">
        <title>The Genome Sequence of Eubacteriaceae bacterium ACC19a.</title>
        <authorList>
            <consortium name="The Broad Institute Genome Sequencing Platform"/>
            <person name="Earl A."/>
            <person name="Ward D."/>
            <person name="Feldgarden M."/>
            <person name="Gevers D."/>
            <person name="Sizova M."/>
            <person name="Hazen A."/>
            <person name="Epstein S."/>
            <person name="Young S.K."/>
            <person name="Zeng Q."/>
            <person name="Gargeya S."/>
            <person name="Fitzgerald M."/>
            <person name="Haas B."/>
            <person name="Abouelleil A."/>
            <person name="Alvarado L."/>
            <person name="Arachchi H.M."/>
            <person name="Berlin A."/>
            <person name="Brown A."/>
            <person name="Chapman S.B."/>
            <person name="Chen Z."/>
            <person name="Dunbar C."/>
            <person name="Freedman E."/>
            <person name="Gearin G."/>
            <person name="Gellesch M."/>
            <person name="Goldberg J."/>
            <person name="Griggs A."/>
            <person name="Gujja S."/>
            <person name="Heiman D."/>
            <person name="Howarth C."/>
            <person name="Larson L."/>
            <person name="Lui A."/>
            <person name="MacDonald P.J.P."/>
            <person name="Montmayeur A."/>
            <person name="Murphy C."/>
            <person name="Neiman D."/>
            <person name="Pearson M."/>
            <person name="Priest M."/>
            <person name="Roberts A."/>
            <person name="Saif S."/>
            <person name="Shea T."/>
            <person name="Shenoy N."/>
            <person name="Sisk P."/>
            <person name="Stolte C."/>
            <person name="Sykes S."/>
            <person name="Wortman J."/>
            <person name="Nusbaum C."/>
            <person name="Birren B."/>
        </authorList>
    </citation>
    <scope>NUCLEOTIDE SEQUENCE [LARGE SCALE GENOMIC DNA]</scope>
    <source>
        <strain evidence="3 4">ACC19a</strain>
    </source>
</reference>
<dbReference type="GO" id="GO:0000287">
    <property type="term" value="F:magnesium ion binding"/>
    <property type="evidence" value="ECO:0007669"/>
    <property type="project" value="UniProtKB-UniRule"/>
</dbReference>
<evidence type="ECO:0000313" key="4">
    <source>
        <dbReference type="Proteomes" id="UP000006437"/>
    </source>
</evidence>
<dbReference type="PROSITE" id="PS01066">
    <property type="entry name" value="UPP_SYNTHASE"/>
    <property type="match status" value="1"/>
</dbReference>
<feature type="binding site" evidence="2">
    <location>
        <position position="70"/>
    </location>
    <ligand>
        <name>substrate</name>
    </ligand>
</feature>
<comment type="cofactor">
    <cofactor evidence="2">
        <name>Mg(2+)</name>
        <dbReference type="ChEBI" id="CHEBI:18420"/>
    </cofactor>
    <text evidence="2">Binds 2 magnesium ions per subunit.</text>
</comment>
<dbReference type="FunFam" id="3.40.1180.10:FF:000001">
    <property type="entry name" value="(2E,6E)-farnesyl-diphosphate-specific ditrans,polycis-undecaprenyl-diphosphate synthase"/>
    <property type="match status" value="1"/>
</dbReference>
<protein>
    <recommendedName>
        <fullName evidence="2">Isoprenyl transferase</fullName>
        <ecNumber evidence="2">2.5.1.-</ecNumber>
    </recommendedName>
</protein>
<dbReference type="EMBL" id="AFZE01000045">
    <property type="protein sequence ID" value="EHL13065.1"/>
    <property type="molecule type" value="Genomic_DNA"/>
</dbReference>
<dbReference type="Gene3D" id="3.40.1180.10">
    <property type="entry name" value="Decaprenyl diphosphate synthase-like"/>
    <property type="match status" value="1"/>
</dbReference>
<accession>G9X1U2</accession>
<comment type="caution">
    <text evidence="3">The sequence shown here is derived from an EMBL/GenBank/DDBJ whole genome shotgun (WGS) entry which is preliminary data.</text>
</comment>
<dbReference type="Pfam" id="PF01255">
    <property type="entry name" value="Prenyltransf"/>
    <property type="match status" value="1"/>
</dbReference>
<feature type="binding site" evidence="2">
    <location>
        <begin position="191"/>
        <end position="193"/>
    </location>
    <ligand>
        <name>substrate</name>
    </ligand>
</feature>
<dbReference type="AlphaFoldDB" id="G9X1U2"/>
<comment type="similarity">
    <text evidence="2">Belongs to the UPP synthase family.</text>
</comment>
<dbReference type="HAMAP" id="MF_01139">
    <property type="entry name" value="ISPT"/>
    <property type="match status" value="1"/>
</dbReference>
<dbReference type="GO" id="GO:0005829">
    <property type="term" value="C:cytosol"/>
    <property type="evidence" value="ECO:0007669"/>
    <property type="project" value="TreeGrafter"/>
</dbReference>
<comment type="subunit">
    <text evidence="2">Homodimer.</text>
</comment>
<dbReference type="PANTHER" id="PTHR10291:SF0">
    <property type="entry name" value="DEHYDRODOLICHYL DIPHOSPHATE SYNTHASE 2"/>
    <property type="match status" value="1"/>
</dbReference>
<gene>
    <name evidence="3" type="ORF">HMPREF9629_00365</name>
</gene>
<feature type="binding site" evidence="2">
    <location>
        <begin position="22"/>
        <end position="25"/>
    </location>
    <ligand>
        <name>substrate</name>
    </ligand>
</feature>
<evidence type="ECO:0000256" key="1">
    <source>
        <dbReference type="ARBA" id="ARBA00022679"/>
    </source>
</evidence>
<feature type="binding site" evidence="2">
    <location>
        <position position="38"/>
    </location>
    <ligand>
        <name>substrate</name>
    </ligand>
</feature>
<feature type="binding site" evidence="2">
    <location>
        <position position="72"/>
    </location>
    <ligand>
        <name>substrate</name>
    </ligand>
</feature>
<proteinExistence type="inferred from homology"/>
<evidence type="ECO:0000313" key="3">
    <source>
        <dbReference type="EMBL" id="EHL13065.1"/>
    </source>
</evidence>
<feature type="binding site" evidence="2">
    <location>
        <position position="26"/>
    </location>
    <ligand>
        <name>substrate</name>
    </ligand>
</feature>
<feature type="active site" evidence="2">
    <location>
        <position position="21"/>
    </location>
</feature>
<dbReference type="NCBIfam" id="NF011405">
    <property type="entry name" value="PRK14830.1"/>
    <property type="match status" value="1"/>
</dbReference>
<dbReference type="Proteomes" id="UP000006437">
    <property type="component" value="Unassembled WGS sequence"/>
</dbReference>
<evidence type="ECO:0000256" key="2">
    <source>
        <dbReference type="HAMAP-Rule" id="MF_01139"/>
    </source>
</evidence>
<dbReference type="InterPro" id="IPR018520">
    <property type="entry name" value="UPP_synth-like_CS"/>
</dbReference>
<dbReference type="GO" id="GO:0030145">
    <property type="term" value="F:manganese ion binding"/>
    <property type="evidence" value="ECO:0007669"/>
    <property type="project" value="TreeGrafter"/>
</dbReference>
<organism evidence="3 4">
    <name type="scientific">Peptoanaerobacter stomatis</name>
    <dbReference type="NCBI Taxonomy" id="796937"/>
    <lineage>
        <taxon>Bacteria</taxon>
        <taxon>Bacillati</taxon>
        <taxon>Bacillota</taxon>
        <taxon>Clostridia</taxon>
        <taxon>Peptostreptococcales</taxon>
        <taxon>Filifactoraceae</taxon>
        <taxon>Peptoanaerobacter</taxon>
    </lineage>
</organism>
<dbReference type="HOGENOM" id="CLU_038505_1_1_9"/>
<dbReference type="GO" id="GO:0008834">
    <property type="term" value="F:ditrans,polycis-undecaprenyl-diphosphate synthase [(2E,6E)-farnesyl-diphosphate specific] activity"/>
    <property type="evidence" value="ECO:0007669"/>
    <property type="project" value="TreeGrafter"/>
</dbReference>
<dbReference type="GO" id="GO:0016094">
    <property type="term" value="P:polyprenol biosynthetic process"/>
    <property type="evidence" value="ECO:0007669"/>
    <property type="project" value="TreeGrafter"/>
</dbReference>
<comment type="function">
    <text evidence="2">Catalyzes the condensation of isopentenyl diphosphate (IPP) with allylic pyrophosphates generating different type of terpenoids.</text>
</comment>
<keyword evidence="2" id="KW-0479">Metal-binding</keyword>
<feature type="binding site" evidence="2">
    <location>
        <begin position="66"/>
        <end position="68"/>
    </location>
    <ligand>
        <name>substrate</name>
    </ligand>
</feature>
<dbReference type="InterPro" id="IPR001441">
    <property type="entry name" value="UPP_synth-like"/>
</dbReference>
<dbReference type="PATRIC" id="fig|796937.3.peg.1587"/>
<dbReference type="NCBIfam" id="TIGR00055">
    <property type="entry name" value="uppS"/>
    <property type="match status" value="1"/>
</dbReference>
<name>G9X1U2_9FIRM</name>
<dbReference type="EC" id="2.5.1.-" evidence="2"/>